<name>A0ACC1DIS5_9NEOP</name>
<gene>
    <name evidence="1" type="ORF">K1T71_000047</name>
</gene>
<keyword evidence="2" id="KW-1185">Reference proteome</keyword>
<accession>A0ACC1DIS5</accession>
<evidence type="ECO:0000313" key="2">
    <source>
        <dbReference type="Proteomes" id="UP000824533"/>
    </source>
</evidence>
<comment type="caution">
    <text evidence="1">The sequence shown here is derived from an EMBL/GenBank/DDBJ whole genome shotgun (WGS) entry which is preliminary data.</text>
</comment>
<dbReference type="EMBL" id="CM034387">
    <property type="protein sequence ID" value="KAJ0183624.1"/>
    <property type="molecule type" value="Genomic_DNA"/>
</dbReference>
<organism evidence="1 2">
    <name type="scientific">Dendrolimus kikuchii</name>
    <dbReference type="NCBI Taxonomy" id="765133"/>
    <lineage>
        <taxon>Eukaryota</taxon>
        <taxon>Metazoa</taxon>
        <taxon>Ecdysozoa</taxon>
        <taxon>Arthropoda</taxon>
        <taxon>Hexapoda</taxon>
        <taxon>Insecta</taxon>
        <taxon>Pterygota</taxon>
        <taxon>Neoptera</taxon>
        <taxon>Endopterygota</taxon>
        <taxon>Lepidoptera</taxon>
        <taxon>Glossata</taxon>
        <taxon>Ditrysia</taxon>
        <taxon>Bombycoidea</taxon>
        <taxon>Lasiocampidae</taxon>
        <taxon>Dendrolimus</taxon>
    </lineage>
</organism>
<proteinExistence type="predicted"/>
<dbReference type="Proteomes" id="UP000824533">
    <property type="component" value="Linkage Group LG01"/>
</dbReference>
<evidence type="ECO:0000313" key="1">
    <source>
        <dbReference type="EMBL" id="KAJ0183624.1"/>
    </source>
</evidence>
<reference evidence="1 2" key="1">
    <citation type="journal article" date="2021" name="Front. Genet.">
        <title>Chromosome-Level Genome Assembly Reveals Significant Gene Expansion in the Toll and IMD Signaling Pathways of Dendrolimus kikuchii.</title>
        <authorList>
            <person name="Zhou J."/>
            <person name="Wu P."/>
            <person name="Xiong Z."/>
            <person name="Liu N."/>
            <person name="Zhao N."/>
            <person name="Ji M."/>
            <person name="Qiu Y."/>
            <person name="Yang B."/>
        </authorList>
    </citation>
    <scope>NUCLEOTIDE SEQUENCE [LARGE SCALE GENOMIC DNA]</scope>
    <source>
        <strain evidence="1">Ann1</strain>
    </source>
</reference>
<sequence>MLSATLLAFGYNTNKLRMICYGINPSKISVIHSFNSTIGSTWRNKHQITYKPYVQPCYKDHDHKNMSLNRPMSPHVTIYAPSMPSTTSIVQRISGAILTFYALCLSGGTLFLSNGIETYVSIIQSLDLSRFSILLIKFTFGAPFTFHYFNAYRYTLWNMGKMLKMKDVYSTSYKAIIAAAVLNVLFALL</sequence>
<protein>
    <submittedName>
        <fullName evidence="1">Uncharacterized protein</fullName>
    </submittedName>
</protein>